<dbReference type="PANTHER" id="PTHR31350">
    <property type="entry name" value="SI:DKEY-261L7.2"/>
    <property type="match status" value="1"/>
</dbReference>
<keyword evidence="1" id="KW-0132">Cell division</keyword>
<evidence type="ECO:0000256" key="1">
    <source>
        <dbReference type="ARBA" id="ARBA00022618"/>
    </source>
</evidence>
<dbReference type="Proteomes" id="UP001152797">
    <property type="component" value="Unassembled WGS sequence"/>
</dbReference>
<feature type="domain" description="Cyclin N-terminal" evidence="5">
    <location>
        <begin position="43"/>
        <end position="149"/>
    </location>
</feature>
<dbReference type="OrthoDB" id="407874at2759"/>
<keyword evidence="2" id="KW-0195">Cyclin</keyword>
<dbReference type="InterPro" id="IPR048258">
    <property type="entry name" value="Cyclins_cyclin-box"/>
</dbReference>
<feature type="region of interest" description="Disordered" evidence="4">
    <location>
        <begin position="534"/>
        <end position="563"/>
    </location>
</feature>
<evidence type="ECO:0000259" key="6">
    <source>
        <dbReference type="Pfam" id="PF13369"/>
    </source>
</evidence>
<dbReference type="PANTHER" id="PTHR31350:SF21">
    <property type="entry name" value="F-BOX ONLY PROTEIN 21"/>
    <property type="match status" value="1"/>
</dbReference>
<evidence type="ECO:0000313" key="8">
    <source>
        <dbReference type="EMBL" id="CAL1130779.1"/>
    </source>
</evidence>
<dbReference type="Pfam" id="PF13369">
    <property type="entry name" value="Transglut_core2"/>
    <property type="match status" value="1"/>
</dbReference>
<dbReference type="GO" id="GO:0051301">
    <property type="term" value="P:cell division"/>
    <property type="evidence" value="ECO:0007669"/>
    <property type="project" value="UniProtKB-KW"/>
</dbReference>
<feature type="compositionally biased region" description="Basic and acidic residues" evidence="4">
    <location>
        <begin position="381"/>
        <end position="407"/>
    </location>
</feature>
<dbReference type="Gene3D" id="1.10.472.10">
    <property type="entry name" value="Cyclin-like"/>
    <property type="match status" value="2"/>
</dbReference>
<sequence>MSAPRRAAEQQQSPESPPRVVSLHALHRRSSPLTLSHQALSHGLDSARRLDALEWLVQAFDTLDLADEQLFSAIGLLDRYAAASNTPIAAGPGAFALVLAAMLIALKVSGFKKDLEQARKLVVEVSGSSRPWSAVRKAELNILRRLGFRACTPTAYHLLDRLLSDTLNAPSDRSAVGSEDMEWDNESKMRCSSLACFLLELCVIYDPEALYSSGRPPLLSVVSALLLSLLAHGAPRHYAQMLGEAIHLTESNRSTLTEIAEAMRNRWALEEQKSAVGGKAIVLEKWHRRSGCFDVSVPGAFDLRALTSGIQMPKEKSFVPKAQPALTALPTSPKPRRLSGAEVLSALPTPARRSAGAARLEASVTRSQAPSLAPALGRLSKTKEDTKPPAVKEELRKAEEDKRHQENQNRQLSYWPLPATGDAQQEEDPLLGLTHVLNMVAPRPSAANSGGSKLQSLQAPSVAAELLVSSALRMLWPADKRKLAPKDAASTCREAANVLQEAIAQLSAAANVFEAAPATATAPQSSVAGVPPVVQATKGRSTETKRRRTYAGGAPPVQPGISPPVSSVLGSVVRASSTAYRHSPPVTGRQRVFLAQAMNIETGIASEKPPSPCDDRKERARARTPIVSTPLLVLPGCGALPKCFANECVANEQQGLDSATVLEPLLPMVCGYSSVTGVLSMATVSRYWCQAARSNQVWIQCSRSRWLFGALFQVPDDAPGARDEAALTLWQRSVEEYRAGVAQSDAFGFFLNRCKQDKEVRRRLSEAAGKESDAAEQILNQMHQLGPNALDILLHLENGPDLQLRPLAKDVRIQITNQWAEQRWTQLIQDRSAATLEEGALILSQWGYPTANVPSMRLTLDRLAQRAQQLGARRASSNAAAALSRAEVRSMVAALNQALYEEFGLQGNQADYYNPENSMLHSVLSNKKGIPISLSVVWVAVARRCGLICHPLANVPRHVLIRIPTAGESTVGPAETDFYLDAFDGGKLMSWQDFCAFLTDMLAMMGSRMRDIEPHLSEFVAVTPPVLLYLRMMRNLENIYRQTGDRLRLQGIQLQMRTLIHLLEQGAASGGYR</sequence>
<dbReference type="Pfam" id="PF00134">
    <property type="entry name" value="Cyclin_N"/>
    <property type="match status" value="1"/>
</dbReference>
<comment type="caution">
    <text evidence="7">The sequence shown here is derived from an EMBL/GenBank/DDBJ whole genome shotgun (WGS) entry which is preliminary data.</text>
</comment>
<reference evidence="8" key="2">
    <citation type="submission" date="2024-04" db="EMBL/GenBank/DDBJ databases">
        <authorList>
            <person name="Chen Y."/>
            <person name="Shah S."/>
            <person name="Dougan E. K."/>
            <person name="Thang M."/>
            <person name="Chan C."/>
        </authorList>
    </citation>
    <scope>NUCLEOTIDE SEQUENCE [LARGE SCALE GENOMIC DNA]</scope>
</reference>
<evidence type="ECO:0000313" key="7">
    <source>
        <dbReference type="EMBL" id="CAI3977404.1"/>
    </source>
</evidence>
<evidence type="ECO:0000256" key="3">
    <source>
        <dbReference type="ARBA" id="ARBA00023306"/>
    </source>
</evidence>
<evidence type="ECO:0000259" key="5">
    <source>
        <dbReference type="Pfam" id="PF00134"/>
    </source>
</evidence>
<organism evidence="7">
    <name type="scientific">Cladocopium goreaui</name>
    <dbReference type="NCBI Taxonomy" id="2562237"/>
    <lineage>
        <taxon>Eukaryota</taxon>
        <taxon>Sar</taxon>
        <taxon>Alveolata</taxon>
        <taxon>Dinophyceae</taxon>
        <taxon>Suessiales</taxon>
        <taxon>Symbiodiniaceae</taxon>
        <taxon>Cladocopium</taxon>
    </lineage>
</organism>
<evidence type="ECO:0000256" key="4">
    <source>
        <dbReference type="SAM" id="MobiDB-lite"/>
    </source>
</evidence>
<feature type="domain" description="Protein SirB1 N-terminal" evidence="6">
    <location>
        <begin position="858"/>
        <end position="1004"/>
    </location>
</feature>
<protein>
    <submittedName>
        <fullName evidence="9">F-box only protein 21</fullName>
    </submittedName>
</protein>
<accession>A0A9P1FHN5</accession>
<gene>
    <name evidence="7" type="ORF">C1SCF055_LOCUS5548</name>
</gene>
<keyword evidence="3" id="KW-0131">Cell cycle</keyword>
<dbReference type="InterPro" id="IPR006671">
    <property type="entry name" value="Cyclin_N"/>
</dbReference>
<dbReference type="SUPFAM" id="SSF47954">
    <property type="entry name" value="Cyclin-like"/>
    <property type="match status" value="1"/>
</dbReference>
<dbReference type="PROSITE" id="PS00292">
    <property type="entry name" value="CYCLINS"/>
    <property type="match status" value="1"/>
</dbReference>
<evidence type="ECO:0000313" key="9">
    <source>
        <dbReference type="EMBL" id="CAL4764716.1"/>
    </source>
</evidence>
<proteinExistence type="predicted"/>
<keyword evidence="10" id="KW-1185">Reference proteome</keyword>
<dbReference type="EMBL" id="CAMXCT030000340">
    <property type="protein sequence ID" value="CAL4764716.1"/>
    <property type="molecule type" value="Genomic_DNA"/>
</dbReference>
<dbReference type="EMBL" id="CAMXCT010000340">
    <property type="protein sequence ID" value="CAI3977404.1"/>
    <property type="molecule type" value="Genomic_DNA"/>
</dbReference>
<reference evidence="7" key="1">
    <citation type="submission" date="2022-10" db="EMBL/GenBank/DDBJ databases">
        <authorList>
            <person name="Chen Y."/>
            <person name="Dougan E. K."/>
            <person name="Chan C."/>
            <person name="Rhodes N."/>
            <person name="Thang M."/>
        </authorList>
    </citation>
    <scope>NUCLEOTIDE SEQUENCE</scope>
</reference>
<name>A0A9P1FHN5_9DINO</name>
<dbReference type="InterPro" id="IPR036915">
    <property type="entry name" value="Cyclin-like_sf"/>
</dbReference>
<evidence type="ECO:0000313" key="10">
    <source>
        <dbReference type="Proteomes" id="UP001152797"/>
    </source>
</evidence>
<dbReference type="AlphaFoldDB" id="A0A9P1FHN5"/>
<evidence type="ECO:0000256" key="2">
    <source>
        <dbReference type="ARBA" id="ARBA00023127"/>
    </source>
</evidence>
<dbReference type="EMBL" id="CAMXCT020000340">
    <property type="protein sequence ID" value="CAL1130779.1"/>
    <property type="molecule type" value="Genomic_DNA"/>
</dbReference>
<feature type="region of interest" description="Disordered" evidence="4">
    <location>
        <begin position="316"/>
        <end position="413"/>
    </location>
</feature>
<dbReference type="InterPro" id="IPR032698">
    <property type="entry name" value="SirB1_N"/>
</dbReference>